<name>A0ABR1BG80_POLSC</name>
<sequence length="96" mass="11010">MDVFRRPDFSVSFHDGKEKKEKPAERWGEINRGEHEIDENSRDVAYGPAFPWETEEDTGKNGSVNVRKLDEWSTKGSLRVDGKDSDTGHDKSMEKP</sequence>
<organism evidence="2 3">
    <name type="scientific">Polyplax serrata</name>
    <name type="common">Common mouse louse</name>
    <dbReference type="NCBI Taxonomy" id="468196"/>
    <lineage>
        <taxon>Eukaryota</taxon>
        <taxon>Metazoa</taxon>
        <taxon>Ecdysozoa</taxon>
        <taxon>Arthropoda</taxon>
        <taxon>Hexapoda</taxon>
        <taxon>Insecta</taxon>
        <taxon>Pterygota</taxon>
        <taxon>Neoptera</taxon>
        <taxon>Paraneoptera</taxon>
        <taxon>Psocodea</taxon>
        <taxon>Troctomorpha</taxon>
        <taxon>Phthiraptera</taxon>
        <taxon>Anoplura</taxon>
        <taxon>Polyplacidae</taxon>
        <taxon>Polyplax</taxon>
    </lineage>
</organism>
<feature type="region of interest" description="Disordered" evidence="1">
    <location>
        <begin position="1"/>
        <end position="96"/>
    </location>
</feature>
<reference evidence="2 3" key="1">
    <citation type="submission" date="2023-09" db="EMBL/GenBank/DDBJ databases">
        <title>Genomes of two closely related lineages of the louse Polyplax serrata with different host specificities.</title>
        <authorList>
            <person name="Martinu J."/>
            <person name="Tarabai H."/>
            <person name="Stefka J."/>
            <person name="Hypsa V."/>
        </authorList>
    </citation>
    <scope>NUCLEOTIDE SEQUENCE [LARGE SCALE GENOMIC DNA]</scope>
    <source>
        <strain evidence="2">98ZLc_SE</strain>
    </source>
</reference>
<evidence type="ECO:0000313" key="2">
    <source>
        <dbReference type="EMBL" id="KAK6641049.1"/>
    </source>
</evidence>
<evidence type="ECO:0000313" key="3">
    <source>
        <dbReference type="Proteomes" id="UP001359485"/>
    </source>
</evidence>
<evidence type="ECO:0000256" key="1">
    <source>
        <dbReference type="SAM" id="MobiDB-lite"/>
    </source>
</evidence>
<dbReference type="Proteomes" id="UP001359485">
    <property type="component" value="Unassembled WGS sequence"/>
</dbReference>
<feature type="compositionally biased region" description="Basic and acidic residues" evidence="1">
    <location>
        <begin position="1"/>
        <end position="42"/>
    </location>
</feature>
<comment type="caution">
    <text evidence="2">The sequence shown here is derived from an EMBL/GenBank/DDBJ whole genome shotgun (WGS) entry which is preliminary data.</text>
</comment>
<accession>A0ABR1BG80</accession>
<proteinExistence type="predicted"/>
<keyword evidence="3" id="KW-1185">Reference proteome</keyword>
<protein>
    <submittedName>
        <fullName evidence="2">Uncharacterized protein</fullName>
    </submittedName>
</protein>
<dbReference type="EMBL" id="JAWJWF010000001">
    <property type="protein sequence ID" value="KAK6641049.1"/>
    <property type="molecule type" value="Genomic_DNA"/>
</dbReference>
<gene>
    <name evidence="2" type="ORF">RUM44_012748</name>
</gene>
<feature type="compositionally biased region" description="Basic and acidic residues" evidence="1">
    <location>
        <begin position="67"/>
        <end position="96"/>
    </location>
</feature>